<keyword evidence="15" id="KW-1185">Reference proteome</keyword>
<organism evidence="14 15">
    <name type="scientific">Cerrena zonata</name>
    <dbReference type="NCBI Taxonomy" id="2478898"/>
    <lineage>
        <taxon>Eukaryota</taxon>
        <taxon>Fungi</taxon>
        <taxon>Dikarya</taxon>
        <taxon>Basidiomycota</taxon>
        <taxon>Agaricomycotina</taxon>
        <taxon>Agaricomycetes</taxon>
        <taxon>Polyporales</taxon>
        <taxon>Cerrenaceae</taxon>
        <taxon>Cerrena</taxon>
    </lineage>
</organism>
<keyword evidence="5 12" id="KW-0812">Transmembrane</keyword>
<evidence type="ECO:0000259" key="13">
    <source>
        <dbReference type="PROSITE" id="PS50939"/>
    </source>
</evidence>
<dbReference type="SMART" id="SM00665">
    <property type="entry name" value="B561"/>
    <property type="match status" value="1"/>
</dbReference>
<name>A0AAW0H0T1_9APHY</name>
<dbReference type="GO" id="GO:0016020">
    <property type="term" value="C:membrane"/>
    <property type="evidence" value="ECO:0007669"/>
    <property type="project" value="UniProtKB-SubCell"/>
</dbReference>
<protein>
    <recommendedName>
        <fullName evidence="13">Cytochrome b561 domain-containing protein</fullName>
    </recommendedName>
</protein>
<feature type="transmembrane region" description="Helical" evidence="12">
    <location>
        <begin position="52"/>
        <end position="70"/>
    </location>
</feature>
<feature type="transmembrane region" description="Helical" evidence="12">
    <location>
        <begin position="148"/>
        <end position="174"/>
    </location>
</feature>
<evidence type="ECO:0000256" key="7">
    <source>
        <dbReference type="ARBA" id="ARBA00022982"/>
    </source>
</evidence>
<comment type="subcellular location">
    <subcellularLocation>
        <location evidence="2">Membrane</location>
        <topology evidence="2">Multi-pass membrane protein</topology>
    </subcellularLocation>
</comment>
<feature type="region of interest" description="Disordered" evidence="11">
    <location>
        <begin position="1"/>
        <end position="32"/>
    </location>
</feature>
<keyword evidence="8 12" id="KW-1133">Transmembrane helix</keyword>
<comment type="cofactor">
    <cofactor evidence="1">
        <name>heme b</name>
        <dbReference type="ChEBI" id="CHEBI:60344"/>
    </cofactor>
</comment>
<evidence type="ECO:0000256" key="4">
    <source>
        <dbReference type="ARBA" id="ARBA00022617"/>
    </source>
</evidence>
<feature type="transmembrane region" description="Helical" evidence="12">
    <location>
        <begin position="223"/>
        <end position="243"/>
    </location>
</feature>
<evidence type="ECO:0000256" key="6">
    <source>
        <dbReference type="ARBA" id="ARBA00022723"/>
    </source>
</evidence>
<keyword evidence="4" id="KW-0349">Heme</keyword>
<sequence length="247" mass="27137">MSSMPSDPLPPPQTQINGHGEEEPLLGHRPPPPISDDEAVCHTLFRNLYTSTALLAQIGGLAFVIVVWVANLKQPLMLFTAHPLLNAIGVLLLLESTLLLQPTHTPKQKHTGAIVHSILNGTAFILMYSAFVVIFVNKLNHHGAHFESAHAIIGLTTYILMFLQATVGIVQFYLPNVVGGEANAKAIYKYHRISGYLILLFILATAISVTYTPYIAYVLKIRTWFVALCSVVILAGVLPRVSLKKLW</sequence>
<feature type="transmembrane region" description="Helical" evidence="12">
    <location>
        <begin position="112"/>
        <end position="136"/>
    </location>
</feature>
<dbReference type="InterPro" id="IPR045150">
    <property type="entry name" value="CYB561D1/2"/>
</dbReference>
<dbReference type="GO" id="GO:0140575">
    <property type="term" value="F:transmembrane monodehydroascorbate reductase activity"/>
    <property type="evidence" value="ECO:0007669"/>
    <property type="project" value="InterPro"/>
</dbReference>
<keyword evidence="7" id="KW-0249">Electron transport</keyword>
<evidence type="ECO:0000256" key="2">
    <source>
        <dbReference type="ARBA" id="ARBA00004141"/>
    </source>
</evidence>
<dbReference type="AlphaFoldDB" id="A0AAW0H0T1"/>
<dbReference type="PANTHER" id="PTHR15422">
    <property type="entry name" value="OS05G0565100 PROTEIN"/>
    <property type="match status" value="1"/>
</dbReference>
<evidence type="ECO:0000256" key="1">
    <source>
        <dbReference type="ARBA" id="ARBA00001970"/>
    </source>
</evidence>
<accession>A0AAW0H0T1</accession>
<dbReference type="Pfam" id="PF03188">
    <property type="entry name" value="Cytochrom_B561"/>
    <property type="match status" value="1"/>
</dbReference>
<evidence type="ECO:0000256" key="12">
    <source>
        <dbReference type="SAM" id="Phobius"/>
    </source>
</evidence>
<dbReference type="CDD" id="cd08761">
    <property type="entry name" value="Cyt_b561_CYB561D2_like"/>
    <property type="match status" value="1"/>
</dbReference>
<proteinExistence type="predicted"/>
<dbReference type="GO" id="GO:0046872">
    <property type="term" value="F:metal ion binding"/>
    <property type="evidence" value="ECO:0007669"/>
    <property type="project" value="UniProtKB-KW"/>
</dbReference>
<keyword evidence="6" id="KW-0479">Metal-binding</keyword>
<keyword evidence="9" id="KW-0408">Iron</keyword>
<evidence type="ECO:0000313" key="14">
    <source>
        <dbReference type="EMBL" id="KAK7696429.1"/>
    </source>
</evidence>
<evidence type="ECO:0000256" key="5">
    <source>
        <dbReference type="ARBA" id="ARBA00022692"/>
    </source>
</evidence>
<feature type="transmembrane region" description="Helical" evidence="12">
    <location>
        <begin position="195"/>
        <end position="217"/>
    </location>
</feature>
<feature type="domain" description="Cytochrome b561" evidence="13">
    <location>
        <begin position="44"/>
        <end position="247"/>
    </location>
</feature>
<evidence type="ECO:0000256" key="9">
    <source>
        <dbReference type="ARBA" id="ARBA00023004"/>
    </source>
</evidence>
<dbReference type="PANTHER" id="PTHR15422:SF45">
    <property type="entry name" value="CYTOCHROME B561 DOMAIN-CONTAINING PROTEIN"/>
    <property type="match status" value="1"/>
</dbReference>
<keyword evidence="3" id="KW-0813">Transport</keyword>
<dbReference type="EMBL" id="JASBNA010000001">
    <property type="protein sequence ID" value="KAK7696429.1"/>
    <property type="molecule type" value="Genomic_DNA"/>
</dbReference>
<evidence type="ECO:0000256" key="10">
    <source>
        <dbReference type="ARBA" id="ARBA00023136"/>
    </source>
</evidence>
<dbReference type="Gene3D" id="1.20.120.1770">
    <property type="match status" value="1"/>
</dbReference>
<keyword evidence="10 12" id="KW-0472">Membrane</keyword>
<comment type="caution">
    <text evidence="14">The sequence shown here is derived from an EMBL/GenBank/DDBJ whole genome shotgun (WGS) entry which is preliminary data.</text>
</comment>
<gene>
    <name evidence="14" type="ORF">QCA50_001086</name>
</gene>
<dbReference type="Proteomes" id="UP001385951">
    <property type="component" value="Unassembled WGS sequence"/>
</dbReference>
<evidence type="ECO:0000256" key="3">
    <source>
        <dbReference type="ARBA" id="ARBA00022448"/>
    </source>
</evidence>
<evidence type="ECO:0000256" key="11">
    <source>
        <dbReference type="SAM" id="MobiDB-lite"/>
    </source>
</evidence>
<reference evidence="14 15" key="1">
    <citation type="submission" date="2022-09" db="EMBL/GenBank/DDBJ databases">
        <authorList>
            <person name="Palmer J.M."/>
        </authorList>
    </citation>
    <scope>NUCLEOTIDE SEQUENCE [LARGE SCALE GENOMIC DNA]</scope>
    <source>
        <strain evidence="14 15">DSM 7382</strain>
    </source>
</reference>
<dbReference type="InterPro" id="IPR006593">
    <property type="entry name" value="Cyt_b561/ferric_Rdtase_TM"/>
</dbReference>
<dbReference type="PROSITE" id="PS50939">
    <property type="entry name" value="CYTOCHROME_B561"/>
    <property type="match status" value="1"/>
</dbReference>
<evidence type="ECO:0000313" key="15">
    <source>
        <dbReference type="Proteomes" id="UP001385951"/>
    </source>
</evidence>
<evidence type="ECO:0000256" key="8">
    <source>
        <dbReference type="ARBA" id="ARBA00022989"/>
    </source>
</evidence>